<evidence type="ECO:0000256" key="1">
    <source>
        <dbReference type="SAM" id="MobiDB-lite"/>
    </source>
</evidence>
<dbReference type="Proteomes" id="UP000244649">
    <property type="component" value="Unassembled WGS sequence"/>
</dbReference>
<gene>
    <name evidence="2" type="ORF">DC432_06285</name>
</gene>
<dbReference type="InterPro" id="IPR050563">
    <property type="entry name" value="4-hydroxybenzoyl-CoA_TE"/>
</dbReference>
<dbReference type="AlphaFoldDB" id="A0A2T7WND0"/>
<sequence length="193" mass="21211">MPRTRPARPTASSRVTDANVTTGSGSATAGPERLHVPIHLRWGDLDALGHVNNTSMLKLLEEARLRAFWRSDGEGEALPTAVFDMSVLDSGGERATLIARQEIEYLRPVPYSQRPLDVRMWIGAMGGSSSDVCFEVFSPVGDAEQVLYARATVVVVLVDTASGRPIRWSEAERTAWAPYVGDPIDYRRRSARS</sequence>
<feature type="region of interest" description="Disordered" evidence="1">
    <location>
        <begin position="1"/>
        <end position="31"/>
    </location>
</feature>
<evidence type="ECO:0000313" key="2">
    <source>
        <dbReference type="EMBL" id="PVE76112.1"/>
    </source>
</evidence>
<dbReference type="InterPro" id="IPR029069">
    <property type="entry name" value="HotDog_dom_sf"/>
</dbReference>
<dbReference type="CDD" id="cd00586">
    <property type="entry name" value="4HBT"/>
    <property type="match status" value="1"/>
</dbReference>
<accession>A0A2T7WND0</accession>
<reference evidence="2 3" key="1">
    <citation type="submission" date="2018-04" db="EMBL/GenBank/DDBJ databases">
        <authorList>
            <person name="Go L.Y."/>
            <person name="Mitchell J.A."/>
        </authorList>
    </citation>
    <scope>NUCLEOTIDE SEQUENCE [LARGE SCALE GENOMIC DNA]</scope>
    <source>
        <strain evidence="2 3">TPD7010</strain>
    </source>
</reference>
<feature type="compositionally biased region" description="Polar residues" evidence="1">
    <location>
        <begin position="10"/>
        <end position="27"/>
    </location>
</feature>
<organism evidence="2 3">
    <name type="scientific">Microbacterium testaceum</name>
    <name type="common">Aureobacterium testaceum</name>
    <name type="synonym">Brevibacterium testaceum</name>
    <dbReference type="NCBI Taxonomy" id="2033"/>
    <lineage>
        <taxon>Bacteria</taxon>
        <taxon>Bacillati</taxon>
        <taxon>Actinomycetota</taxon>
        <taxon>Actinomycetes</taxon>
        <taxon>Micrococcales</taxon>
        <taxon>Microbacteriaceae</taxon>
        <taxon>Microbacterium</taxon>
    </lineage>
</organism>
<dbReference type="PANTHER" id="PTHR31793">
    <property type="entry name" value="4-HYDROXYBENZOYL-COA THIOESTERASE FAMILY MEMBER"/>
    <property type="match status" value="1"/>
</dbReference>
<proteinExistence type="predicted"/>
<name>A0A2T7WND0_MICTE</name>
<dbReference type="GO" id="GO:0047617">
    <property type="term" value="F:fatty acyl-CoA hydrolase activity"/>
    <property type="evidence" value="ECO:0007669"/>
    <property type="project" value="TreeGrafter"/>
</dbReference>
<dbReference type="Pfam" id="PF13279">
    <property type="entry name" value="4HBT_2"/>
    <property type="match status" value="1"/>
</dbReference>
<protein>
    <submittedName>
        <fullName evidence="2">4-hydroxybenzoyl-CoA thioesterase</fullName>
    </submittedName>
</protein>
<dbReference type="SUPFAM" id="SSF54637">
    <property type="entry name" value="Thioesterase/thiol ester dehydrase-isomerase"/>
    <property type="match status" value="1"/>
</dbReference>
<dbReference type="EMBL" id="QDFT01000011">
    <property type="protein sequence ID" value="PVE76112.1"/>
    <property type="molecule type" value="Genomic_DNA"/>
</dbReference>
<dbReference type="PANTHER" id="PTHR31793:SF24">
    <property type="entry name" value="LONG-CHAIN ACYL-COA THIOESTERASE FADM"/>
    <property type="match status" value="1"/>
</dbReference>
<comment type="caution">
    <text evidence="2">The sequence shown here is derived from an EMBL/GenBank/DDBJ whole genome shotgun (WGS) entry which is preliminary data.</text>
</comment>
<dbReference type="Gene3D" id="3.10.129.10">
    <property type="entry name" value="Hotdog Thioesterase"/>
    <property type="match status" value="1"/>
</dbReference>
<evidence type="ECO:0000313" key="3">
    <source>
        <dbReference type="Proteomes" id="UP000244649"/>
    </source>
</evidence>